<sequence length="71" mass="7957">MEESKYQKLLTVRQVAEVLGVSQVTIRTWDRMGKIRTIRTPGNHRRIPEDELARLLNPDGSDVLGAPVASS</sequence>
<dbReference type="AlphaFoldDB" id="C6HZX9"/>
<dbReference type="PROSITE" id="PS50937">
    <property type="entry name" value="HTH_MERR_2"/>
    <property type="match status" value="1"/>
</dbReference>
<dbReference type="CDD" id="cd04762">
    <property type="entry name" value="HTH_MerR-trunc"/>
    <property type="match status" value="1"/>
</dbReference>
<dbReference type="NCBIfam" id="TIGR01764">
    <property type="entry name" value="excise"/>
    <property type="match status" value="1"/>
</dbReference>
<dbReference type="EMBL" id="GG693884">
    <property type="protein sequence ID" value="EES51917.1"/>
    <property type="molecule type" value="Genomic_DNA"/>
</dbReference>
<dbReference type="InterPro" id="IPR000551">
    <property type="entry name" value="MerR-type_HTH_dom"/>
</dbReference>
<accession>C6HZX9</accession>
<evidence type="ECO:0000313" key="3">
    <source>
        <dbReference type="Proteomes" id="UP000009374"/>
    </source>
</evidence>
<dbReference type="Gene3D" id="1.10.1660.10">
    <property type="match status" value="1"/>
</dbReference>
<dbReference type="Pfam" id="PF12728">
    <property type="entry name" value="HTH_17"/>
    <property type="match status" value="1"/>
</dbReference>
<dbReference type="SUPFAM" id="SSF46955">
    <property type="entry name" value="Putative DNA-binding domain"/>
    <property type="match status" value="1"/>
</dbReference>
<proteinExistence type="predicted"/>
<keyword evidence="3" id="KW-1185">Reference proteome</keyword>
<gene>
    <name evidence="2" type="ORF">UBAL3_95450137</name>
</gene>
<organism evidence="2 3">
    <name type="scientific">Leptospirillum ferrodiazotrophum</name>
    <dbReference type="NCBI Taxonomy" id="412449"/>
    <lineage>
        <taxon>Bacteria</taxon>
        <taxon>Pseudomonadati</taxon>
        <taxon>Nitrospirota</taxon>
        <taxon>Nitrospiria</taxon>
        <taxon>Nitrospirales</taxon>
        <taxon>Nitrospiraceae</taxon>
        <taxon>Leptospirillum</taxon>
    </lineage>
</organism>
<dbReference type="Proteomes" id="UP000009374">
    <property type="component" value="Unassembled WGS sequence"/>
</dbReference>
<feature type="domain" description="HTH merR-type" evidence="1">
    <location>
        <begin position="9"/>
        <end position="56"/>
    </location>
</feature>
<dbReference type="GO" id="GO:0003677">
    <property type="term" value="F:DNA binding"/>
    <property type="evidence" value="ECO:0007669"/>
    <property type="project" value="InterPro"/>
</dbReference>
<evidence type="ECO:0000313" key="2">
    <source>
        <dbReference type="EMBL" id="EES51917.1"/>
    </source>
</evidence>
<dbReference type="GO" id="GO:0006355">
    <property type="term" value="P:regulation of DNA-templated transcription"/>
    <property type="evidence" value="ECO:0007669"/>
    <property type="project" value="InterPro"/>
</dbReference>
<reference evidence="2 3" key="1">
    <citation type="journal article" date="2009" name="Appl. Environ. Microbiol.">
        <title>Community genomic and proteomic analyses of chemoautotrophic iron-oxidizing "Leptospirillum rubarum" (Group II) and "Leptospirillum ferrodiazotrophum" (Group III) bacteria in acid mine drainage biofilms.</title>
        <authorList>
            <person name="Goltsman D.S."/>
            <person name="Denef V.J."/>
            <person name="Singer S.W."/>
            <person name="VerBerkmoes N.C."/>
            <person name="Lefsrud M."/>
            <person name="Mueller R.S."/>
            <person name="Dick G.J."/>
            <person name="Sun C.L."/>
            <person name="Wheeler K.E."/>
            <person name="Zemla A."/>
            <person name="Baker B.J."/>
            <person name="Hauser L."/>
            <person name="Land M."/>
            <person name="Shah M.B."/>
            <person name="Thelen M.P."/>
            <person name="Hettich R.L."/>
            <person name="Banfield J.F."/>
        </authorList>
    </citation>
    <scope>NUCLEOTIDE SEQUENCE [LARGE SCALE GENOMIC DNA]</scope>
</reference>
<protein>
    <submittedName>
        <fullName evidence="2">DNA binding domain, excisionase family</fullName>
    </submittedName>
</protein>
<dbReference type="InterPro" id="IPR010093">
    <property type="entry name" value="SinI_DNA-bd"/>
</dbReference>
<name>C6HZX9_9BACT</name>
<evidence type="ECO:0000259" key="1">
    <source>
        <dbReference type="PROSITE" id="PS50937"/>
    </source>
</evidence>
<dbReference type="InterPro" id="IPR009061">
    <property type="entry name" value="DNA-bd_dom_put_sf"/>
</dbReference>
<dbReference type="InterPro" id="IPR041657">
    <property type="entry name" value="HTH_17"/>
</dbReference>